<comment type="caution">
    <text evidence="3">The sequence shown here is derived from an EMBL/GenBank/DDBJ whole genome shotgun (WGS) entry which is preliminary data.</text>
</comment>
<dbReference type="InterPro" id="IPR050721">
    <property type="entry name" value="Trk_Ktr_HKT_K-transport"/>
</dbReference>
<sequence>MAKDTGKNYLVVGLGSFGSRLCEVLEEKGGTVIAVDADELLIERIKNSVTQAVHLDSTDESRMSELDLEDVDVGIVAIGNSFEASILTTAIMKRLGVPYIIARSLTELHHQVLLQVGADEIVNVEIDEGTRLANRLIAPDILDRIPLSGEISVAEVRVPKGFVEKQLIELDLRKRLQINVIAIRRYSYGVDEIGNPTRSESLIFPGGEEVLQEEDILLIVGRNENISSFNELQE</sequence>
<dbReference type="GO" id="GO:0008324">
    <property type="term" value="F:monoatomic cation transmembrane transporter activity"/>
    <property type="evidence" value="ECO:0007669"/>
    <property type="project" value="InterPro"/>
</dbReference>
<dbReference type="STRING" id="1963862.B4O97_04270"/>
<dbReference type="PANTHER" id="PTHR43833">
    <property type="entry name" value="POTASSIUM CHANNEL PROTEIN 2-RELATED-RELATED"/>
    <property type="match status" value="1"/>
</dbReference>
<keyword evidence="4" id="KW-1185">Reference proteome</keyword>
<dbReference type="OrthoDB" id="9776294at2"/>
<evidence type="ECO:0000259" key="1">
    <source>
        <dbReference type="PROSITE" id="PS51201"/>
    </source>
</evidence>
<protein>
    <submittedName>
        <fullName evidence="3">Potassium transporter TrkA</fullName>
    </submittedName>
</protein>
<dbReference type="Gene3D" id="3.40.50.720">
    <property type="entry name" value="NAD(P)-binding Rossmann-like Domain"/>
    <property type="match status" value="1"/>
</dbReference>
<dbReference type="GO" id="GO:0006813">
    <property type="term" value="P:potassium ion transport"/>
    <property type="evidence" value="ECO:0007669"/>
    <property type="project" value="InterPro"/>
</dbReference>
<evidence type="ECO:0000313" key="3">
    <source>
        <dbReference type="EMBL" id="ORC36847.1"/>
    </source>
</evidence>
<name>A0A1Y1S241_9SPIO</name>
<dbReference type="Pfam" id="PF02080">
    <property type="entry name" value="TrkA_C"/>
    <property type="match status" value="1"/>
</dbReference>
<dbReference type="AlphaFoldDB" id="A0A1Y1S241"/>
<dbReference type="PANTHER" id="PTHR43833:SF7">
    <property type="entry name" value="KTR SYSTEM POTASSIUM UPTAKE PROTEIN C"/>
    <property type="match status" value="1"/>
</dbReference>
<dbReference type="EMBL" id="MWQY01000004">
    <property type="protein sequence ID" value="ORC36847.1"/>
    <property type="molecule type" value="Genomic_DNA"/>
</dbReference>
<dbReference type="InterPro" id="IPR036291">
    <property type="entry name" value="NAD(P)-bd_dom_sf"/>
</dbReference>
<dbReference type="PROSITE" id="PS51202">
    <property type="entry name" value="RCK_C"/>
    <property type="match status" value="1"/>
</dbReference>
<evidence type="ECO:0000259" key="2">
    <source>
        <dbReference type="PROSITE" id="PS51202"/>
    </source>
</evidence>
<dbReference type="SUPFAM" id="SSF51735">
    <property type="entry name" value="NAD(P)-binding Rossmann-fold domains"/>
    <property type="match status" value="1"/>
</dbReference>
<dbReference type="RefSeq" id="WP_083048663.1">
    <property type="nucleotide sequence ID" value="NZ_CAXXQO010000003.1"/>
</dbReference>
<dbReference type="Pfam" id="PF02254">
    <property type="entry name" value="TrkA_N"/>
    <property type="match status" value="1"/>
</dbReference>
<feature type="domain" description="RCK N-terminal" evidence="1">
    <location>
        <begin position="6"/>
        <end position="123"/>
    </location>
</feature>
<organism evidence="3 4">
    <name type="scientific">Marispirochaeta aestuarii</name>
    <dbReference type="NCBI Taxonomy" id="1963862"/>
    <lineage>
        <taxon>Bacteria</taxon>
        <taxon>Pseudomonadati</taxon>
        <taxon>Spirochaetota</taxon>
        <taxon>Spirochaetia</taxon>
        <taxon>Spirochaetales</taxon>
        <taxon>Spirochaetaceae</taxon>
        <taxon>Marispirochaeta</taxon>
    </lineage>
</organism>
<reference evidence="3 4" key="1">
    <citation type="submission" date="2017-03" db="EMBL/GenBank/DDBJ databases">
        <title>Draft Genome sequence of Marispirochaeta sp. strain JC444.</title>
        <authorList>
            <person name="Shivani Y."/>
            <person name="Subhash Y."/>
            <person name="Sasikala C."/>
            <person name="Ramana C."/>
        </authorList>
    </citation>
    <scope>NUCLEOTIDE SEQUENCE [LARGE SCALE GENOMIC DNA]</scope>
    <source>
        <strain evidence="3 4">JC444</strain>
    </source>
</reference>
<accession>A0A1Y1S241</accession>
<dbReference type="InterPro" id="IPR036721">
    <property type="entry name" value="RCK_C_sf"/>
</dbReference>
<dbReference type="PROSITE" id="PS51201">
    <property type="entry name" value="RCK_N"/>
    <property type="match status" value="1"/>
</dbReference>
<feature type="domain" description="RCK C-terminal" evidence="2">
    <location>
        <begin position="139"/>
        <end position="234"/>
    </location>
</feature>
<dbReference type="Gene3D" id="3.30.70.1450">
    <property type="entry name" value="Regulator of K+ conductance, C-terminal domain"/>
    <property type="match status" value="1"/>
</dbReference>
<dbReference type="InterPro" id="IPR006037">
    <property type="entry name" value="RCK_C"/>
</dbReference>
<dbReference type="Proteomes" id="UP000192343">
    <property type="component" value="Unassembled WGS sequence"/>
</dbReference>
<dbReference type="InterPro" id="IPR003148">
    <property type="entry name" value="RCK_N"/>
</dbReference>
<evidence type="ECO:0000313" key="4">
    <source>
        <dbReference type="Proteomes" id="UP000192343"/>
    </source>
</evidence>
<proteinExistence type="predicted"/>
<gene>
    <name evidence="3" type="ORF">B4O97_04270</name>
</gene>
<dbReference type="SUPFAM" id="SSF116726">
    <property type="entry name" value="TrkA C-terminal domain-like"/>
    <property type="match status" value="1"/>
</dbReference>